<name>A0ABT1IJI3_9PSEU</name>
<protein>
    <submittedName>
        <fullName evidence="3">Amidohydrolase</fullName>
    </submittedName>
</protein>
<dbReference type="SUPFAM" id="SSF56317">
    <property type="entry name" value="Carbon-nitrogen hydrolase"/>
    <property type="match status" value="1"/>
</dbReference>
<dbReference type="InterPro" id="IPR003010">
    <property type="entry name" value="C-N_Hydrolase"/>
</dbReference>
<dbReference type="EMBL" id="JAMTCO010000013">
    <property type="protein sequence ID" value="MCP2272703.1"/>
    <property type="molecule type" value="Genomic_DNA"/>
</dbReference>
<feature type="domain" description="CN hydrolase" evidence="2">
    <location>
        <begin position="15"/>
        <end position="254"/>
    </location>
</feature>
<dbReference type="PANTHER" id="PTHR23088:SF27">
    <property type="entry name" value="DEAMINATED GLUTATHIONE AMIDASE"/>
    <property type="match status" value="1"/>
</dbReference>
<evidence type="ECO:0000256" key="1">
    <source>
        <dbReference type="ARBA" id="ARBA00010613"/>
    </source>
</evidence>
<dbReference type="PROSITE" id="PS50263">
    <property type="entry name" value="CN_HYDROLASE"/>
    <property type="match status" value="1"/>
</dbReference>
<comment type="caution">
    <text evidence="3">The sequence shown here is derived from an EMBL/GenBank/DDBJ whole genome shotgun (WGS) entry which is preliminary data.</text>
</comment>
<sequence length="294" mass="30808">MTTPARRGPLPDSVLRVGVAQVAAVPGAVEHNVDTALSAARAAADAGASLVVLPELHIQGYHLPTLLAQPGDVLDAGLDGVVADHRLDPLTAAPVTVLCGAATRRPDGGVRNSLLLLVPGQAPRVVYDKRFLWRDEREVFVPGSDVVCLDIGDWRLGLGICYDVSFPEHARASAVAGAQAYLCPSAFVVGADTRAATYLAARALENTIFTVFANSVDGPPDRLTGGRSAVFGPQGAVLSRADSAAATLVTDLDPDAVRRARDLLWMLDDLPADQARPVVRTEAATLTGRESDRA</sequence>
<evidence type="ECO:0000313" key="3">
    <source>
        <dbReference type="EMBL" id="MCP2272703.1"/>
    </source>
</evidence>
<evidence type="ECO:0000259" key="2">
    <source>
        <dbReference type="PROSITE" id="PS50263"/>
    </source>
</evidence>
<dbReference type="Pfam" id="PF00795">
    <property type="entry name" value="CN_hydrolase"/>
    <property type="match status" value="1"/>
</dbReference>
<proteinExistence type="inferred from homology"/>
<dbReference type="InterPro" id="IPR001110">
    <property type="entry name" value="UPF0012_CS"/>
</dbReference>
<organism evidence="3 4">
    <name type="scientific">Actinokineospora diospyrosa</name>
    <dbReference type="NCBI Taxonomy" id="103728"/>
    <lineage>
        <taxon>Bacteria</taxon>
        <taxon>Bacillati</taxon>
        <taxon>Actinomycetota</taxon>
        <taxon>Actinomycetes</taxon>
        <taxon>Pseudonocardiales</taxon>
        <taxon>Pseudonocardiaceae</taxon>
        <taxon>Actinokineospora</taxon>
    </lineage>
</organism>
<gene>
    <name evidence="3" type="ORF">LV75_005229</name>
</gene>
<dbReference type="InterPro" id="IPR036526">
    <property type="entry name" value="C-N_Hydrolase_sf"/>
</dbReference>
<evidence type="ECO:0000313" key="4">
    <source>
        <dbReference type="Proteomes" id="UP001205185"/>
    </source>
</evidence>
<reference evidence="3 4" key="1">
    <citation type="submission" date="2022-06" db="EMBL/GenBank/DDBJ databases">
        <title>Genomic Encyclopedia of Archaeal and Bacterial Type Strains, Phase II (KMG-II): from individual species to whole genera.</title>
        <authorList>
            <person name="Goeker M."/>
        </authorList>
    </citation>
    <scope>NUCLEOTIDE SEQUENCE [LARGE SCALE GENOMIC DNA]</scope>
    <source>
        <strain evidence="3 4">DSM 44255</strain>
    </source>
</reference>
<dbReference type="Gene3D" id="3.60.110.10">
    <property type="entry name" value="Carbon-nitrogen hydrolase"/>
    <property type="match status" value="1"/>
</dbReference>
<keyword evidence="4" id="KW-1185">Reference proteome</keyword>
<comment type="similarity">
    <text evidence="1">Belongs to the carbon-nitrogen hydrolase superfamily. NIT1/NIT2 family.</text>
</comment>
<dbReference type="RefSeq" id="WP_253889625.1">
    <property type="nucleotide sequence ID" value="NZ_BAAAVB010000008.1"/>
</dbReference>
<dbReference type="CDD" id="cd07197">
    <property type="entry name" value="nitrilase"/>
    <property type="match status" value="1"/>
</dbReference>
<dbReference type="PANTHER" id="PTHR23088">
    <property type="entry name" value="NITRILASE-RELATED"/>
    <property type="match status" value="1"/>
</dbReference>
<accession>A0ABT1IJI3</accession>
<dbReference type="Proteomes" id="UP001205185">
    <property type="component" value="Unassembled WGS sequence"/>
</dbReference>
<dbReference type="PROSITE" id="PS01227">
    <property type="entry name" value="UPF0012"/>
    <property type="match status" value="1"/>
</dbReference>